<organism evidence="2 3">
    <name type="scientific">Richelia intracellularis HH01</name>
    <dbReference type="NCBI Taxonomy" id="1165094"/>
    <lineage>
        <taxon>Bacteria</taxon>
        <taxon>Bacillati</taxon>
        <taxon>Cyanobacteriota</taxon>
        <taxon>Cyanophyceae</taxon>
        <taxon>Nostocales</taxon>
        <taxon>Nostocaceae</taxon>
        <taxon>Richelia</taxon>
    </lineage>
</organism>
<evidence type="ECO:0000256" key="1">
    <source>
        <dbReference type="SAM" id="Phobius"/>
    </source>
</evidence>
<dbReference type="RefSeq" id="WP_008233766.1">
    <property type="nucleotide sequence ID" value="NZ_CAIY01000044.1"/>
</dbReference>
<evidence type="ECO:0000313" key="2">
    <source>
        <dbReference type="EMBL" id="CCH67348.1"/>
    </source>
</evidence>
<feature type="transmembrane region" description="Helical" evidence="1">
    <location>
        <begin position="53"/>
        <end position="81"/>
    </location>
</feature>
<dbReference type="EMBL" id="CAIY01000044">
    <property type="protein sequence ID" value="CCH67348.1"/>
    <property type="molecule type" value="Genomic_DNA"/>
</dbReference>
<evidence type="ECO:0000313" key="3">
    <source>
        <dbReference type="Proteomes" id="UP000053051"/>
    </source>
</evidence>
<feature type="transmembrane region" description="Helical" evidence="1">
    <location>
        <begin position="87"/>
        <end position="110"/>
    </location>
</feature>
<name>M1X079_9NOST</name>
<proteinExistence type="predicted"/>
<protein>
    <submittedName>
        <fullName evidence="2">Uncharacterized protein</fullName>
    </submittedName>
</protein>
<keyword evidence="1" id="KW-1133">Transmembrane helix</keyword>
<reference evidence="3" key="2">
    <citation type="submission" date="2016-01" db="EMBL/GenBank/DDBJ databases">
        <title>Diatom-associated endosymboitic cyanobacterium lacks core nitrogen metabolism enzymes.</title>
        <authorList>
            <person name="Hilton J.A."/>
            <person name="Foster R.A."/>
            <person name="Tripp H.J."/>
            <person name="Carter B.J."/>
            <person name="Zehr J.P."/>
            <person name="Villareal T.A."/>
        </authorList>
    </citation>
    <scope>NUCLEOTIDE SEQUENCE [LARGE SCALE GENOMIC DNA]</scope>
    <source>
        <strain evidence="3">HH01</strain>
    </source>
</reference>
<keyword evidence="3" id="KW-1185">Reference proteome</keyword>
<comment type="caution">
    <text evidence="2">The sequence shown here is derived from an EMBL/GenBank/DDBJ whole genome shotgun (WGS) entry which is preliminary data.</text>
</comment>
<dbReference type="AlphaFoldDB" id="M1X079"/>
<sequence>MDKDLQGLEITPQELRYLTNLPVKYELTKVKNYFQIIFRLWTHKFQVSESPTIFFLGLSLYIITYLLFKVMINFLMLWLPLPSIPSWILLILSILSLIYLTQFSLYLLWWQRKKIVNVNMTAPLRILLNDIDRYNALIRVIDINDQIEAAGNQEVALKDRDKVVSALKIARIDLVKALKTEKILRENKKFIINNSDLFTENLTNLTGAYITEKAAEHGRLLNETLQIILEVENEMEKLQGQS</sequence>
<dbReference type="STRING" id="1165094.RINTHH_11930"/>
<accession>M1X079</accession>
<reference evidence="2 3" key="1">
    <citation type="submission" date="2012-05" db="EMBL/GenBank/DDBJ databases">
        <authorList>
            <person name="Hilton J."/>
        </authorList>
    </citation>
    <scope>NUCLEOTIDE SEQUENCE [LARGE SCALE GENOMIC DNA]</scope>
    <source>
        <strain evidence="2 3">HH01</strain>
    </source>
</reference>
<dbReference type="OrthoDB" id="510625at2"/>
<keyword evidence="1" id="KW-0472">Membrane</keyword>
<keyword evidence="1" id="KW-0812">Transmembrane</keyword>
<gene>
    <name evidence="2" type="ORF">RINTHH_11930</name>
</gene>
<dbReference type="Proteomes" id="UP000053051">
    <property type="component" value="Unassembled WGS sequence"/>
</dbReference>